<dbReference type="InterPro" id="IPR020069">
    <property type="entry name" value="Ribosomal_bL9_C"/>
</dbReference>
<evidence type="ECO:0000256" key="2">
    <source>
        <dbReference type="ARBA" id="ARBA00022730"/>
    </source>
</evidence>
<dbReference type="Pfam" id="PF01281">
    <property type="entry name" value="Ribosomal_L9_N"/>
    <property type="match status" value="1"/>
</dbReference>
<dbReference type="InterPro" id="IPR020070">
    <property type="entry name" value="Ribosomal_bL9_N"/>
</dbReference>
<dbReference type="InterPro" id="IPR036791">
    <property type="entry name" value="Ribosomal_bL9_C_sf"/>
</dbReference>
<dbReference type="PANTHER" id="PTHR21368">
    <property type="entry name" value="50S RIBOSOMAL PROTEIN L9"/>
    <property type="match status" value="1"/>
</dbReference>
<accession>A0A0F9XTH6</accession>
<dbReference type="Gene3D" id="3.40.5.10">
    <property type="entry name" value="Ribosomal protein L9, N-terminal domain"/>
    <property type="match status" value="1"/>
</dbReference>
<dbReference type="SUPFAM" id="SSF55653">
    <property type="entry name" value="Ribosomal protein L9 C-domain"/>
    <property type="match status" value="1"/>
</dbReference>
<proteinExistence type="inferred from homology"/>
<evidence type="ECO:0000256" key="4">
    <source>
        <dbReference type="ARBA" id="ARBA00022980"/>
    </source>
</evidence>
<dbReference type="InterPro" id="IPR020594">
    <property type="entry name" value="Ribosomal_bL9_bac/chp"/>
</dbReference>
<reference evidence="8" key="1">
    <citation type="journal article" date="2015" name="Nature">
        <title>Complex archaea that bridge the gap between prokaryotes and eukaryotes.</title>
        <authorList>
            <person name="Spang A."/>
            <person name="Saw J.H."/>
            <person name="Jorgensen S.L."/>
            <person name="Zaremba-Niedzwiedzka K."/>
            <person name="Martijn J."/>
            <person name="Lind A.E."/>
            <person name="van Eijk R."/>
            <person name="Schleper C."/>
            <person name="Guy L."/>
            <person name="Ettema T.J."/>
        </authorList>
    </citation>
    <scope>NUCLEOTIDE SEQUENCE</scope>
</reference>
<dbReference type="NCBIfam" id="TIGR00158">
    <property type="entry name" value="L9"/>
    <property type="match status" value="1"/>
</dbReference>
<evidence type="ECO:0000256" key="1">
    <source>
        <dbReference type="ARBA" id="ARBA00010605"/>
    </source>
</evidence>
<keyword evidence="5" id="KW-0687">Ribonucleoprotein</keyword>
<dbReference type="EMBL" id="LAZR01000029">
    <property type="protein sequence ID" value="KKO02787.1"/>
    <property type="molecule type" value="Genomic_DNA"/>
</dbReference>
<comment type="similarity">
    <text evidence="1">Belongs to the bacterial ribosomal protein bL9 family.</text>
</comment>
<sequence length="148" mass="17081">MKIILLKDVENLGKKYEVRNVKAGHARNFLIPEKLAKPATKEALKWLEVQKQISTKKVEEELKGVQELASSIDGQEIMIKVKVGEKDQLFESITPQKISEKLKELGFEIKKNKILLEEPIKELGEFPVKIRLEHNLESEIRVILIQEE</sequence>
<dbReference type="AlphaFoldDB" id="A0A0F9XTH6"/>
<dbReference type="SUPFAM" id="SSF55658">
    <property type="entry name" value="L9 N-domain-like"/>
    <property type="match status" value="1"/>
</dbReference>
<dbReference type="InterPro" id="IPR000244">
    <property type="entry name" value="Ribosomal_bL9"/>
</dbReference>
<dbReference type="InterPro" id="IPR036935">
    <property type="entry name" value="Ribosomal_bL9_N_sf"/>
</dbReference>
<evidence type="ECO:0000256" key="5">
    <source>
        <dbReference type="ARBA" id="ARBA00023274"/>
    </source>
</evidence>
<keyword evidence="3" id="KW-0694">RNA-binding</keyword>
<evidence type="ECO:0000256" key="3">
    <source>
        <dbReference type="ARBA" id="ARBA00022884"/>
    </source>
</evidence>
<dbReference type="Gene3D" id="3.10.430.100">
    <property type="entry name" value="Ribosomal protein L9, C-terminal domain"/>
    <property type="match status" value="1"/>
</dbReference>
<dbReference type="GO" id="GO:1990904">
    <property type="term" value="C:ribonucleoprotein complex"/>
    <property type="evidence" value="ECO:0007669"/>
    <property type="project" value="UniProtKB-KW"/>
</dbReference>
<evidence type="ECO:0000259" key="6">
    <source>
        <dbReference type="Pfam" id="PF01281"/>
    </source>
</evidence>
<keyword evidence="4" id="KW-0689">Ribosomal protein</keyword>
<dbReference type="GO" id="GO:0003735">
    <property type="term" value="F:structural constituent of ribosome"/>
    <property type="evidence" value="ECO:0007669"/>
    <property type="project" value="InterPro"/>
</dbReference>
<dbReference type="Pfam" id="PF03948">
    <property type="entry name" value="Ribosomal_L9_C"/>
    <property type="match status" value="1"/>
</dbReference>
<evidence type="ECO:0008006" key="9">
    <source>
        <dbReference type="Google" id="ProtNLM"/>
    </source>
</evidence>
<protein>
    <recommendedName>
        <fullName evidence="9">Ribosomal protein L9 domain-containing protein</fullName>
    </recommendedName>
</protein>
<dbReference type="GO" id="GO:0006412">
    <property type="term" value="P:translation"/>
    <property type="evidence" value="ECO:0007669"/>
    <property type="project" value="InterPro"/>
</dbReference>
<evidence type="ECO:0000259" key="7">
    <source>
        <dbReference type="Pfam" id="PF03948"/>
    </source>
</evidence>
<feature type="domain" description="Large ribosomal subunit protein bL9 C-terminal" evidence="7">
    <location>
        <begin position="65"/>
        <end position="142"/>
    </location>
</feature>
<gene>
    <name evidence="8" type="ORF">LCGC14_0102360</name>
</gene>
<keyword evidence="2" id="KW-0699">rRNA-binding</keyword>
<dbReference type="GO" id="GO:0005840">
    <property type="term" value="C:ribosome"/>
    <property type="evidence" value="ECO:0007669"/>
    <property type="project" value="UniProtKB-KW"/>
</dbReference>
<organism evidence="8">
    <name type="scientific">marine sediment metagenome</name>
    <dbReference type="NCBI Taxonomy" id="412755"/>
    <lineage>
        <taxon>unclassified sequences</taxon>
        <taxon>metagenomes</taxon>
        <taxon>ecological metagenomes</taxon>
    </lineage>
</organism>
<feature type="domain" description="Ribosomal protein L9" evidence="6">
    <location>
        <begin position="1"/>
        <end position="45"/>
    </location>
</feature>
<dbReference type="HAMAP" id="MF_00503">
    <property type="entry name" value="Ribosomal_bL9"/>
    <property type="match status" value="1"/>
</dbReference>
<dbReference type="GO" id="GO:0019843">
    <property type="term" value="F:rRNA binding"/>
    <property type="evidence" value="ECO:0007669"/>
    <property type="project" value="UniProtKB-KW"/>
</dbReference>
<dbReference type="InterPro" id="IPR009027">
    <property type="entry name" value="Ribosomal_bL9/RNase_H1_N"/>
</dbReference>
<name>A0A0F9XTH6_9ZZZZ</name>
<evidence type="ECO:0000313" key="8">
    <source>
        <dbReference type="EMBL" id="KKO02787.1"/>
    </source>
</evidence>
<comment type="caution">
    <text evidence="8">The sequence shown here is derived from an EMBL/GenBank/DDBJ whole genome shotgun (WGS) entry which is preliminary data.</text>
</comment>